<reference evidence="3" key="3">
    <citation type="submission" date="2010-09" db="EMBL/GenBank/DDBJ databases">
        <title>Annotation of Gaeumannomyces graminis var. tritici R3-111a-1.</title>
        <authorList>
            <consortium name="The Broad Institute Genome Sequencing Platform"/>
            <person name="Ma L.-J."/>
            <person name="Dead R."/>
            <person name="Young S.K."/>
            <person name="Zeng Q."/>
            <person name="Gargeya S."/>
            <person name="Fitzgerald M."/>
            <person name="Haas B."/>
            <person name="Abouelleil A."/>
            <person name="Alvarado L."/>
            <person name="Arachchi H.M."/>
            <person name="Berlin A."/>
            <person name="Brown A."/>
            <person name="Chapman S.B."/>
            <person name="Chen Z."/>
            <person name="Dunbar C."/>
            <person name="Freedman E."/>
            <person name="Gearin G."/>
            <person name="Gellesch M."/>
            <person name="Goldberg J."/>
            <person name="Griggs A."/>
            <person name="Gujja S."/>
            <person name="Heiman D."/>
            <person name="Howarth C."/>
            <person name="Larson L."/>
            <person name="Lui A."/>
            <person name="MacDonald P.J.P."/>
            <person name="Mehta T."/>
            <person name="Montmayeur A."/>
            <person name="Murphy C."/>
            <person name="Neiman D."/>
            <person name="Pearson M."/>
            <person name="Priest M."/>
            <person name="Roberts A."/>
            <person name="Saif S."/>
            <person name="Shea T."/>
            <person name="Shenoy N."/>
            <person name="Sisk P."/>
            <person name="Stolte C."/>
            <person name="Sykes S."/>
            <person name="Yandava C."/>
            <person name="Wortman J."/>
            <person name="Nusbaum C."/>
            <person name="Birren B."/>
        </authorList>
    </citation>
    <scope>NUCLEOTIDE SEQUENCE</scope>
    <source>
        <strain evidence="3">R3-111a-1</strain>
    </source>
</reference>
<dbReference type="EMBL" id="GL385397">
    <property type="protein sequence ID" value="EJT77370.1"/>
    <property type="molecule type" value="Genomic_DNA"/>
</dbReference>
<dbReference type="EnsemblFungi" id="EJT77370">
    <property type="protein sequence ID" value="EJT77370"/>
    <property type="gene ID" value="GGTG_07282"/>
</dbReference>
<dbReference type="Proteomes" id="UP000006039">
    <property type="component" value="Unassembled WGS sequence"/>
</dbReference>
<dbReference type="PROSITE" id="PS51257">
    <property type="entry name" value="PROKAR_LIPOPROTEIN"/>
    <property type="match status" value="1"/>
</dbReference>
<feature type="compositionally biased region" description="Pro residues" evidence="1">
    <location>
        <begin position="22"/>
        <end position="33"/>
    </location>
</feature>
<evidence type="ECO:0008006" key="6">
    <source>
        <dbReference type="Google" id="ProtNLM"/>
    </source>
</evidence>
<dbReference type="InterPro" id="IPR032710">
    <property type="entry name" value="NTF2-like_dom_sf"/>
</dbReference>
<keyword evidence="2" id="KW-0732">Signal</keyword>
<feature type="signal peptide" evidence="2">
    <location>
        <begin position="1"/>
        <end position="17"/>
    </location>
</feature>
<reference evidence="4" key="5">
    <citation type="submission" date="2018-04" db="UniProtKB">
        <authorList>
            <consortium name="EnsemblFungi"/>
        </authorList>
    </citation>
    <scope>IDENTIFICATION</scope>
    <source>
        <strain evidence="4">R3-111a-1</strain>
    </source>
</reference>
<organism evidence="3">
    <name type="scientific">Gaeumannomyces tritici (strain R3-111a-1)</name>
    <name type="common">Wheat and barley take-all root rot fungus</name>
    <name type="synonym">Gaeumannomyces graminis var. tritici</name>
    <dbReference type="NCBI Taxonomy" id="644352"/>
    <lineage>
        <taxon>Eukaryota</taxon>
        <taxon>Fungi</taxon>
        <taxon>Dikarya</taxon>
        <taxon>Ascomycota</taxon>
        <taxon>Pezizomycotina</taxon>
        <taxon>Sordariomycetes</taxon>
        <taxon>Sordariomycetidae</taxon>
        <taxon>Magnaporthales</taxon>
        <taxon>Magnaporthaceae</taxon>
        <taxon>Gaeumannomyces</taxon>
    </lineage>
</organism>
<proteinExistence type="predicted"/>
<dbReference type="SUPFAM" id="SSF54427">
    <property type="entry name" value="NTF2-like"/>
    <property type="match status" value="1"/>
</dbReference>
<gene>
    <name evidence="4" type="primary">20347740</name>
    <name evidence="3" type="ORF">GGTG_07282</name>
</gene>
<name>J3P185_GAET3</name>
<dbReference type="GeneID" id="20347740"/>
<dbReference type="RefSeq" id="XP_009223370.1">
    <property type="nucleotide sequence ID" value="XM_009225106.1"/>
</dbReference>
<evidence type="ECO:0000313" key="3">
    <source>
        <dbReference type="EMBL" id="EJT77370.1"/>
    </source>
</evidence>
<reference evidence="5" key="1">
    <citation type="submission" date="2010-07" db="EMBL/GenBank/DDBJ databases">
        <title>The genome sequence of Gaeumannomyces graminis var. tritici strain R3-111a-1.</title>
        <authorList>
            <consortium name="The Broad Institute Genome Sequencing Platform"/>
            <person name="Ma L.-J."/>
            <person name="Dead R."/>
            <person name="Young S."/>
            <person name="Zeng Q."/>
            <person name="Koehrsen M."/>
            <person name="Alvarado L."/>
            <person name="Berlin A."/>
            <person name="Chapman S.B."/>
            <person name="Chen Z."/>
            <person name="Freedman E."/>
            <person name="Gellesch M."/>
            <person name="Goldberg J."/>
            <person name="Griggs A."/>
            <person name="Gujja S."/>
            <person name="Heilman E.R."/>
            <person name="Heiman D."/>
            <person name="Hepburn T."/>
            <person name="Howarth C."/>
            <person name="Jen D."/>
            <person name="Larson L."/>
            <person name="Mehta T."/>
            <person name="Neiman D."/>
            <person name="Pearson M."/>
            <person name="Roberts A."/>
            <person name="Saif S."/>
            <person name="Shea T."/>
            <person name="Shenoy N."/>
            <person name="Sisk P."/>
            <person name="Stolte C."/>
            <person name="Sykes S."/>
            <person name="Walk T."/>
            <person name="White J."/>
            <person name="Yandava C."/>
            <person name="Haas B."/>
            <person name="Nusbaum C."/>
            <person name="Birren B."/>
        </authorList>
    </citation>
    <scope>NUCLEOTIDE SEQUENCE [LARGE SCALE GENOMIC DNA]</scope>
    <source>
        <strain evidence="5">R3-111a-1</strain>
    </source>
</reference>
<sequence>MKPFCIITAALFGASCALVAPPSPPSPPGPPGPAGCRPQDPPTVAEVQALLGQFGVLVASRRVNETLPLFTADATWWVVGDPARVPFSGERPAAERAASAQRSFEGFAEFRTSTVSAAFTPERSVLEAHLEGTRPDVPAFPLYKQDIALVFTTVRVASCAVKIKSIREYFDLVTLMAYANATGLEP</sequence>
<dbReference type="VEuPathDB" id="FungiDB:GGTG_07282"/>
<evidence type="ECO:0000313" key="5">
    <source>
        <dbReference type="Proteomes" id="UP000006039"/>
    </source>
</evidence>
<dbReference type="Gene3D" id="3.10.450.50">
    <property type="match status" value="1"/>
</dbReference>
<reference evidence="4" key="4">
    <citation type="journal article" date="2015" name="G3 (Bethesda)">
        <title>Genome sequences of three phytopathogenic species of the Magnaporthaceae family of fungi.</title>
        <authorList>
            <person name="Okagaki L.H."/>
            <person name="Nunes C.C."/>
            <person name="Sailsbery J."/>
            <person name="Clay B."/>
            <person name="Brown D."/>
            <person name="John T."/>
            <person name="Oh Y."/>
            <person name="Young N."/>
            <person name="Fitzgerald M."/>
            <person name="Haas B.J."/>
            <person name="Zeng Q."/>
            <person name="Young S."/>
            <person name="Adiconis X."/>
            <person name="Fan L."/>
            <person name="Levin J.Z."/>
            <person name="Mitchell T.K."/>
            <person name="Okubara P.A."/>
            <person name="Farman M.L."/>
            <person name="Kohn L.M."/>
            <person name="Birren B."/>
            <person name="Ma L.-J."/>
            <person name="Dean R.A."/>
        </authorList>
    </citation>
    <scope>NUCLEOTIDE SEQUENCE</scope>
    <source>
        <strain evidence="4">R3-111a-1</strain>
    </source>
</reference>
<feature type="chain" id="PRO_5015094795" description="SnoaL-like domain-containing protein" evidence="2">
    <location>
        <begin position="18"/>
        <end position="186"/>
    </location>
</feature>
<dbReference type="HOGENOM" id="CLU_1454507_0_0_1"/>
<evidence type="ECO:0000256" key="1">
    <source>
        <dbReference type="SAM" id="MobiDB-lite"/>
    </source>
</evidence>
<reference evidence="3" key="2">
    <citation type="submission" date="2010-07" db="EMBL/GenBank/DDBJ databases">
        <authorList>
            <consortium name="The Broad Institute Genome Sequencing Platform"/>
            <consortium name="Broad Institute Genome Sequencing Center for Infectious Disease"/>
            <person name="Ma L.-J."/>
            <person name="Dead R."/>
            <person name="Young S."/>
            <person name="Zeng Q."/>
            <person name="Koehrsen M."/>
            <person name="Alvarado L."/>
            <person name="Berlin A."/>
            <person name="Chapman S.B."/>
            <person name="Chen Z."/>
            <person name="Freedman E."/>
            <person name="Gellesch M."/>
            <person name="Goldberg J."/>
            <person name="Griggs A."/>
            <person name="Gujja S."/>
            <person name="Heilman E.R."/>
            <person name="Heiman D."/>
            <person name="Hepburn T."/>
            <person name="Howarth C."/>
            <person name="Jen D."/>
            <person name="Larson L."/>
            <person name="Mehta T."/>
            <person name="Neiman D."/>
            <person name="Pearson M."/>
            <person name="Roberts A."/>
            <person name="Saif S."/>
            <person name="Shea T."/>
            <person name="Shenoy N."/>
            <person name="Sisk P."/>
            <person name="Stolte C."/>
            <person name="Sykes S."/>
            <person name="Walk T."/>
            <person name="White J."/>
            <person name="Yandava C."/>
            <person name="Haas B."/>
            <person name="Nusbaum C."/>
            <person name="Birren B."/>
        </authorList>
    </citation>
    <scope>NUCLEOTIDE SEQUENCE</scope>
    <source>
        <strain evidence="3">R3-111a-1</strain>
    </source>
</reference>
<dbReference type="AlphaFoldDB" id="J3P185"/>
<keyword evidence="5" id="KW-1185">Reference proteome</keyword>
<feature type="region of interest" description="Disordered" evidence="1">
    <location>
        <begin position="22"/>
        <end position="41"/>
    </location>
</feature>
<dbReference type="eggNOG" id="ENOG502RND9">
    <property type="taxonomic scope" value="Eukaryota"/>
</dbReference>
<accession>J3P185</accession>
<evidence type="ECO:0000256" key="2">
    <source>
        <dbReference type="SAM" id="SignalP"/>
    </source>
</evidence>
<evidence type="ECO:0000313" key="4">
    <source>
        <dbReference type="EnsemblFungi" id="EJT77370"/>
    </source>
</evidence>
<protein>
    <recommendedName>
        <fullName evidence="6">SnoaL-like domain-containing protein</fullName>
    </recommendedName>
</protein>